<evidence type="ECO:0000256" key="1">
    <source>
        <dbReference type="ARBA" id="ARBA00007358"/>
    </source>
</evidence>
<dbReference type="PANTHER" id="PTHR11496">
    <property type="entry name" value="ALCOHOL DEHYDROGENASE"/>
    <property type="match status" value="1"/>
</dbReference>
<dbReference type="CDD" id="cd08551">
    <property type="entry name" value="Fe-ADH"/>
    <property type="match status" value="1"/>
</dbReference>
<dbReference type="Pfam" id="PF00465">
    <property type="entry name" value="Fe-ADH"/>
    <property type="match status" value="1"/>
</dbReference>
<sequence>MYPEFDDFFAARQLMYRAGASGGVASALRDWGVEPGRVFVVADKIVGDLGGLEALKRGFAEQGFEVEVFAEIAGEPNDDIVERATAAARAYGPQVIVGVGGGSALDSAKLVNYLTVSGRALSEIAGPIPSLDGFLPMALVPTTVGTGSEATRVAMFSVQGMKRAVVCRQFLPIVAALDTDLVAQLPPFVVAPTALDALSHAIESMQSKNRNAFTMLVGGEAARIIFRRLRAAVLENDAEAKGELLYASYLAGVALNAGVVLGHSLSYVVASRQGLSHGAGCALALPYTIAYNHAVDPELNRKIAELVTGDPDADLQQLALDIAELTREVSLPTSTGETGLDASRIPELVHEVIESFPRPNNPVEITEERLTRLLEHMQTGDVAAAWAAMNSEEA</sequence>
<comment type="caution">
    <text evidence="5">The sequence shown here is derived from an EMBL/GenBank/DDBJ whole genome shotgun (WGS) entry which is preliminary data.</text>
</comment>
<evidence type="ECO:0000256" key="2">
    <source>
        <dbReference type="ARBA" id="ARBA00023002"/>
    </source>
</evidence>
<gene>
    <name evidence="5" type="ORF">J4H91_07105</name>
</gene>
<evidence type="ECO:0000259" key="4">
    <source>
        <dbReference type="Pfam" id="PF25137"/>
    </source>
</evidence>
<dbReference type="AlphaFoldDB" id="A0A939RYP7"/>
<dbReference type="Pfam" id="PF25137">
    <property type="entry name" value="ADH_Fe_C"/>
    <property type="match status" value="1"/>
</dbReference>
<dbReference type="SUPFAM" id="SSF56796">
    <property type="entry name" value="Dehydroquinate synthase-like"/>
    <property type="match status" value="1"/>
</dbReference>
<reference evidence="5" key="1">
    <citation type="submission" date="2021-03" db="EMBL/GenBank/DDBJ databases">
        <title>Leucobacter chromiisoli sp. nov., isolated from chromium-containing soil of chemical plant.</title>
        <authorList>
            <person name="Xu Z."/>
        </authorList>
    </citation>
    <scope>NUCLEOTIDE SEQUENCE</scope>
    <source>
        <strain evidence="5">A2</strain>
    </source>
</reference>
<dbReference type="GO" id="GO:0004022">
    <property type="term" value="F:alcohol dehydrogenase (NAD+) activity"/>
    <property type="evidence" value="ECO:0007669"/>
    <property type="project" value="TreeGrafter"/>
</dbReference>
<feature type="domain" description="Alcohol dehydrogenase iron-type/glycerol dehydrogenase GldA" evidence="3">
    <location>
        <begin position="13"/>
        <end position="179"/>
    </location>
</feature>
<protein>
    <submittedName>
        <fullName evidence="5">Iron-containing alcohol dehydrogenase</fullName>
    </submittedName>
</protein>
<keyword evidence="2" id="KW-0560">Oxidoreductase</keyword>
<evidence type="ECO:0000313" key="6">
    <source>
        <dbReference type="Proteomes" id="UP000664398"/>
    </source>
</evidence>
<dbReference type="InterPro" id="IPR056798">
    <property type="entry name" value="ADH_Fe_C"/>
</dbReference>
<name>A0A939RYP7_9MICO</name>
<dbReference type="Gene3D" id="1.20.1090.10">
    <property type="entry name" value="Dehydroquinate synthase-like - alpha domain"/>
    <property type="match status" value="1"/>
</dbReference>
<dbReference type="InterPro" id="IPR039697">
    <property type="entry name" value="Alcohol_dehydrogenase_Fe"/>
</dbReference>
<dbReference type="Proteomes" id="UP000664398">
    <property type="component" value="Unassembled WGS sequence"/>
</dbReference>
<accession>A0A939RYP7</accession>
<comment type="similarity">
    <text evidence="1">Belongs to the iron-containing alcohol dehydrogenase family.</text>
</comment>
<dbReference type="Gene3D" id="3.40.50.1970">
    <property type="match status" value="1"/>
</dbReference>
<dbReference type="RefSeq" id="WP_208045567.1">
    <property type="nucleotide sequence ID" value="NZ_JAGDYL010000009.1"/>
</dbReference>
<organism evidence="5 6">
    <name type="scientific">Leucobacter ruminantium</name>
    <dbReference type="NCBI Taxonomy" id="1289170"/>
    <lineage>
        <taxon>Bacteria</taxon>
        <taxon>Bacillati</taxon>
        <taxon>Actinomycetota</taxon>
        <taxon>Actinomycetes</taxon>
        <taxon>Micrococcales</taxon>
        <taxon>Microbacteriaceae</taxon>
        <taxon>Leucobacter</taxon>
    </lineage>
</organism>
<evidence type="ECO:0000259" key="3">
    <source>
        <dbReference type="Pfam" id="PF00465"/>
    </source>
</evidence>
<feature type="domain" description="Fe-containing alcohol dehydrogenase-like C-terminal" evidence="4">
    <location>
        <begin position="191"/>
        <end position="376"/>
    </location>
</feature>
<proteinExistence type="inferred from homology"/>
<dbReference type="PANTHER" id="PTHR11496:SF102">
    <property type="entry name" value="ALCOHOL DEHYDROGENASE 4"/>
    <property type="match status" value="1"/>
</dbReference>
<keyword evidence="6" id="KW-1185">Reference proteome</keyword>
<dbReference type="GO" id="GO:0046872">
    <property type="term" value="F:metal ion binding"/>
    <property type="evidence" value="ECO:0007669"/>
    <property type="project" value="InterPro"/>
</dbReference>
<dbReference type="InterPro" id="IPR001670">
    <property type="entry name" value="ADH_Fe/GldA"/>
</dbReference>
<dbReference type="EMBL" id="JAGDYL010000009">
    <property type="protein sequence ID" value="MBO1805086.1"/>
    <property type="molecule type" value="Genomic_DNA"/>
</dbReference>
<evidence type="ECO:0000313" key="5">
    <source>
        <dbReference type="EMBL" id="MBO1805086.1"/>
    </source>
</evidence>